<protein>
    <submittedName>
        <fullName evidence="1">Uncharacterized protein</fullName>
    </submittedName>
</protein>
<reference evidence="1" key="1">
    <citation type="submission" date="2021-04" db="EMBL/GenBank/DDBJ databases">
        <title>Pseudaminobacter soli sp. nov., isolated from paddy soil contaminated by heavy metals.</title>
        <authorList>
            <person name="Zhang K."/>
        </authorList>
    </citation>
    <scope>NUCLEOTIDE SEQUENCE</scope>
    <source>
        <strain evidence="1">19-2017</strain>
    </source>
</reference>
<evidence type="ECO:0000313" key="1">
    <source>
        <dbReference type="EMBL" id="MBS3650811.1"/>
    </source>
</evidence>
<keyword evidence="2" id="KW-1185">Reference proteome</keyword>
<proteinExistence type="predicted"/>
<sequence length="254" mass="28814">MAKDYAKIIAKLDRPPAGPNWVRFIGADLPSTTKSILSFAKGIPQFTYQTGYAAIKDRIQLGIELETALGIVRHRGSPAGKVQNEELVRAFYAHDDERGYAARNPIDFERGHFLVSREVQVPVAPLSVIRERGTFLPIFVCGWSTLSLTLMQRRLLVTICEDAFLSLTDYQNGPAEYLFFPKDGEKVRSAETWQRGDYEQLSGGQLADCIEMFLEARDEARRVLMEEWHRERERGEAASTTVHAEMDDLFTPKK</sequence>
<dbReference type="EMBL" id="JAGWCR010000011">
    <property type="protein sequence ID" value="MBS3650811.1"/>
    <property type="molecule type" value="Genomic_DNA"/>
</dbReference>
<evidence type="ECO:0000313" key="2">
    <source>
        <dbReference type="Proteomes" id="UP000680348"/>
    </source>
</evidence>
<organism evidence="1 2">
    <name type="scientific">Pseudaminobacter soli</name>
    <name type="common">ex Zhang et al. 2022</name>
    <dbReference type="NCBI Taxonomy" id="2831468"/>
    <lineage>
        <taxon>Bacteria</taxon>
        <taxon>Pseudomonadati</taxon>
        <taxon>Pseudomonadota</taxon>
        <taxon>Alphaproteobacteria</taxon>
        <taxon>Hyphomicrobiales</taxon>
        <taxon>Phyllobacteriaceae</taxon>
        <taxon>Pseudaminobacter</taxon>
    </lineage>
</organism>
<gene>
    <name evidence="1" type="ORF">KEU06_19550</name>
</gene>
<name>A0A942IAS3_9HYPH</name>
<dbReference type="AlphaFoldDB" id="A0A942IAS3"/>
<comment type="caution">
    <text evidence="1">The sequence shown here is derived from an EMBL/GenBank/DDBJ whole genome shotgun (WGS) entry which is preliminary data.</text>
</comment>
<dbReference type="Proteomes" id="UP000680348">
    <property type="component" value="Unassembled WGS sequence"/>
</dbReference>
<dbReference type="RefSeq" id="WP_188256376.1">
    <property type="nucleotide sequence ID" value="NZ_JABVCF010000011.1"/>
</dbReference>
<accession>A0A942IAS3</accession>